<organism evidence="3 4">
    <name type="scientific">Zapornia atra</name>
    <name type="common">Henderson crake</name>
    <dbReference type="NCBI Taxonomy" id="2585822"/>
    <lineage>
        <taxon>Eukaryota</taxon>
        <taxon>Metazoa</taxon>
        <taxon>Chordata</taxon>
        <taxon>Craniata</taxon>
        <taxon>Vertebrata</taxon>
        <taxon>Euteleostomi</taxon>
        <taxon>Archelosauria</taxon>
        <taxon>Archosauria</taxon>
        <taxon>Dinosauria</taxon>
        <taxon>Saurischia</taxon>
        <taxon>Theropoda</taxon>
        <taxon>Coelurosauria</taxon>
        <taxon>Aves</taxon>
        <taxon>Neognathae</taxon>
        <taxon>Neoaves</taxon>
        <taxon>Gruiformes</taxon>
        <taxon>Rallidae</taxon>
        <taxon>Zapornia</taxon>
    </lineage>
</organism>
<sequence>LPPSSFTHLPLLLTLDLSHNHLSRLSPGAFQGLGVLGSLDLAHNRLATVGDGAFTGLHNATFSITAGALAPLLNLRRLSLRRARLSSLAPVALAVRPLQALRWLDLCGNTLSTLGPAVALPASLLNLRLCNNSLQGLVGGTAGLFLGVKVLDLSYNNISEVEPFTRLHLHNLSLLLLAGNPLDAFRLLEVADVPPRSLDFTGLHLDTGGVGEVCRLLAGPRLRLLRLNRNGLAVLPDGALSTCPPITTLDLTGNRLRRIGCPGRLLSPRQLRVLVELRVEHNLLRRLPPCVGAPVLPRLTRVSYRFNRILIVGPRAFVDAPRLRLLRLDVNGLAWLHRDAFRGLGQLRELRLDNNLLTDLYPGSFTPLKLLNTLNLRNNRVSVLFPGAFTGLGQLQTLDLGGNNLRHLSAAGLEGLQGLKRLYLDRNRLQEVSAQPFAPVRASLGVLDLRANSLRYISQRELPHPPFQHLQRLYDLKLQAQQPYGLRVIPHRFFQGLTALRALYLAQNRLLAVPPDAFDDLQQLQSLTLADSSGGMGVLPPGVFKNLTELRCLDLENAGLRSLGPEVFGNLSKLERLKLAKNNLQTLERVLDKQLPALRYLDLRKCPLSCGCTNAWLPAWLNNTPVQVVYLYNYTC</sequence>
<keyword evidence="1" id="KW-0433">Leucine-rich repeat</keyword>
<evidence type="ECO:0000256" key="1">
    <source>
        <dbReference type="ARBA" id="ARBA00022614"/>
    </source>
</evidence>
<dbReference type="AlphaFoldDB" id="A0A7L3FDF4"/>
<feature type="non-terminal residue" evidence="3">
    <location>
        <position position="1"/>
    </location>
</feature>
<dbReference type="InterPro" id="IPR032675">
    <property type="entry name" value="LRR_dom_sf"/>
</dbReference>
<keyword evidence="2" id="KW-0677">Repeat</keyword>
<keyword evidence="4" id="KW-1185">Reference proteome</keyword>
<protein>
    <submittedName>
        <fullName evidence="3">TLR13 protein</fullName>
    </submittedName>
</protein>
<dbReference type="SMART" id="SM00369">
    <property type="entry name" value="LRR_TYP"/>
    <property type="match status" value="16"/>
</dbReference>
<evidence type="ECO:0000256" key="2">
    <source>
        <dbReference type="ARBA" id="ARBA00022737"/>
    </source>
</evidence>
<dbReference type="PANTHER" id="PTHR45617:SF181">
    <property type="entry name" value="LP04042P"/>
    <property type="match status" value="1"/>
</dbReference>
<proteinExistence type="predicted"/>
<reference evidence="3 4" key="1">
    <citation type="submission" date="2019-09" db="EMBL/GenBank/DDBJ databases">
        <title>Bird 10,000 Genomes (B10K) Project - Family phase.</title>
        <authorList>
            <person name="Zhang G."/>
        </authorList>
    </citation>
    <scope>NUCLEOTIDE SEQUENCE [LARGE SCALE GENOMIC DNA]</scope>
    <source>
        <strain evidence="3">B10K-DU-011-47</strain>
        <tissue evidence="3">Mixed tissue sample</tissue>
    </source>
</reference>
<name>A0A7L3FDF4_9GRUI</name>
<dbReference type="SUPFAM" id="SSF52058">
    <property type="entry name" value="L domain-like"/>
    <property type="match status" value="1"/>
</dbReference>
<gene>
    <name evidence="3" type="primary">Tlr13</name>
    <name evidence="3" type="ORF">ZAPATR_R08055</name>
</gene>
<accession>A0A7L3FDF4</accession>
<evidence type="ECO:0000313" key="4">
    <source>
        <dbReference type="Proteomes" id="UP000557426"/>
    </source>
</evidence>
<dbReference type="Gene3D" id="3.80.10.10">
    <property type="entry name" value="Ribonuclease Inhibitor"/>
    <property type="match status" value="5"/>
</dbReference>
<dbReference type="PRINTS" id="PR00019">
    <property type="entry name" value="LEURICHRPT"/>
</dbReference>
<dbReference type="EMBL" id="VZTU01015378">
    <property type="protein sequence ID" value="NXT78866.1"/>
    <property type="molecule type" value="Genomic_DNA"/>
</dbReference>
<dbReference type="InterPro" id="IPR003591">
    <property type="entry name" value="Leu-rich_rpt_typical-subtyp"/>
</dbReference>
<dbReference type="PROSITE" id="PS51450">
    <property type="entry name" value="LRR"/>
    <property type="match status" value="3"/>
</dbReference>
<dbReference type="InterPro" id="IPR001611">
    <property type="entry name" value="Leu-rich_rpt"/>
</dbReference>
<dbReference type="Pfam" id="PF13855">
    <property type="entry name" value="LRR_8"/>
    <property type="match status" value="5"/>
</dbReference>
<dbReference type="Proteomes" id="UP000557426">
    <property type="component" value="Unassembled WGS sequence"/>
</dbReference>
<evidence type="ECO:0000313" key="3">
    <source>
        <dbReference type="EMBL" id="NXT78866.1"/>
    </source>
</evidence>
<feature type="non-terminal residue" evidence="3">
    <location>
        <position position="636"/>
    </location>
</feature>
<dbReference type="PANTHER" id="PTHR45617">
    <property type="entry name" value="LEUCINE RICH REPEAT FAMILY PROTEIN"/>
    <property type="match status" value="1"/>
</dbReference>
<comment type="caution">
    <text evidence="3">The sequence shown here is derived from an EMBL/GenBank/DDBJ whole genome shotgun (WGS) entry which is preliminary data.</text>
</comment>
<dbReference type="SUPFAM" id="SSF52047">
    <property type="entry name" value="RNI-like"/>
    <property type="match status" value="1"/>
</dbReference>